<keyword evidence="1 2" id="KW-0103">Bromodomain</keyword>
<proteinExistence type="predicted"/>
<accession>A0A6A6PGN3</accession>
<dbReference type="PROSITE" id="PS50014">
    <property type="entry name" value="BROMODOMAIN_2"/>
    <property type="match status" value="1"/>
</dbReference>
<dbReference type="Proteomes" id="UP000799767">
    <property type="component" value="Unassembled WGS sequence"/>
</dbReference>
<feature type="region of interest" description="Disordered" evidence="3">
    <location>
        <begin position="1"/>
        <end position="43"/>
    </location>
</feature>
<dbReference type="OrthoDB" id="21449at2759"/>
<dbReference type="PANTHER" id="PTHR15398">
    <property type="entry name" value="BROMODOMAIN-CONTAINING PROTEIN 8"/>
    <property type="match status" value="1"/>
</dbReference>
<evidence type="ECO:0000313" key="6">
    <source>
        <dbReference type="Proteomes" id="UP000799767"/>
    </source>
</evidence>
<dbReference type="CDD" id="cd04369">
    <property type="entry name" value="Bromodomain"/>
    <property type="match status" value="1"/>
</dbReference>
<dbReference type="EMBL" id="MU001642">
    <property type="protein sequence ID" value="KAF2479139.1"/>
    <property type="molecule type" value="Genomic_DNA"/>
</dbReference>
<dbReference type="InterPro" id="IPR001487">
    <property type="entry name" value="Bromodomain"/>
</dbReference>
<dbReference type="RefSeq" id="XP_033585709.1">
    <property type="nucleotide sequence ID" value="XM_033731744.1"/>
</dbReference>
<dbReference type="InterPro" id="IPR036427">
    <property type="entry name" value="Bromodomain-like_sf"/>
</dbReference>
<feature type="domain" description="Bromo" evidence="4">
    <location>
        <begin position="65"/>
        <end position="180"/>
    </location>
</feature>
<evidence type="ECO:0000256" key="2">
    <source>
        <dbReference type="PROSITE-ProRule" id="PRU00035"/>
    </source>
</evidence>
<dbReference type="PANTHER" id="PTHR15398:SF4">
    <property type="entry name" value="BROMODOMAIN-CONTAINING PROTEIN 8 ISOFORM X1"/>
    <property type="match status" value="1"/>
</dbReference>
<evidence type="ECO:0000256" key="3">
    <source>
        <dbReference type="SAM" id="MobiDB-lite"/>
    </source>
</evidence>
<feature type="region of interest" description="Disordered" evidence="3">
    <location>
        <begin position="196"/>
        <end position="226"/>
    </location>
</feature>
<dbReference type="Pfam" id="PF00439">
    <property type="entry name" value="Bromodomain"/>
    <property type="match status" value="1"/>
</dbReference>
<keyword evidence="6" id="KW-1185">Reference proteome</keyword>
<evidence type="ECO:0000259" key="4">
    <source>
        <dbReference type="PROSITE" id="PS50014"/>
    </source>
</evidence>
<reference evidence="5" key="1">
    <citation type="journal article" date="2020" name="Stud. Mycol.">
        <title>101 Dothideomycetes genomes: a test case for predicting lifestyles and emergence of pathogens.</title>
        <authorList>
            <person name="Haridas S."/>
            <person name="Albert R."/>
            <person name="Binder M."/>
            <person name="Bloem J."/>
            <person name="Labutti K."/>
            <person name="Salamov A."/>
            <person name="Andreopoulos B."/>
            <person name="Baker S."/>
            <person name="Barry K."/>
            <person name="Bills G."/>
            <person name="Bluhm B."/>
            <person name="Cannon C."/>
            <person name="Castanera R."/>
            <person name="Culley D."/>
            <person name="Daum C."/>
            <person name="Ezra D."/>
            <person name="Gonzalez J."/>
            <person name="Henrissat B."/>
            <person name="Kuo A."/>
            <person name="Liang C."/>
            <person name="Lipzen A."/>
            <person name="Lutzoni F."/>
            <person name="Magnuson J."/>
            <person name="Mondo S."/>
            <person name="Nolan M."/>
            <person name="Ohm R."/>
            <person name="Pangilinan J."/>
            <person name="Park H.-J."/>
            <person name="Ramirez L."/>
            <person name="Alfaro M."/>
            <person name="Sun H."/>
            <person name="Tritt A."/>
            <person name="Yoshinaga Y."/>
            <person name="Zwiers L.-H."/>
            <person name="Turgeon B."/>
            <person name="Goodwin S."/>
            <person name="Spatafora J."/>
            <person name="Crous P."/>
            <person name="Grigoriev I."/>
        </authorList>
    </citation>
    <scope>NUCLEOTIDE SEQUENCE</scope>
    <source>
        <strain evidence="5">CBS 113389</strain>
    </source>
</reference>
<evidence type="ECO:0000313" key="5">
    <source>
        <dbReference type="EMBL" id="KAF2479139.1"/>
    </source>
</evidence>
<protein>
    <submittedName>
        <fullName evidence="5">Bromodomain-containing protein</fullName>
    </submittedName>
</protein>
<evidence type="ECO:0000256" key="1">
    <source>
        <dbReference type="ARBA" id="ARBA00023117"/>
    </source>
</evidence>
<gene>
    <name evidence="5" type="ORF">BDY17DRAFT_258091</name>
</gene>
<dbReference type="Gene3D" id="1.20.920.10">
    <property type="entry name" value="Bromodomain-like"/>
    <property type="match status" value="1"/>
</dbReference>
<dbReference type="SUPFAM" id="SSF47370">
    <property type="entry name" value="Bromodomain"/>
    <property type="match status" value="1"/>
</dbReference>
<dbReference type="GO" id="GO:0035267">
    <property type="term" value="C:NuA4 histone acetyltransferase complex"/>
    <property type="evidence" value="ECO:0007669"/>
    <property type="project" value="TreeGrafter"/>
</dbReference>
<organism evidence="5 6">
    <name type="scientific">Neohortaea acidophila</name>
    <dbReference type="NCBI Taxonomy" id="245834"/>
    <lineage>
        <taxon>Eukaryota</taxon>
        <taxon>Fungi</taxon>
        <taxon>Dikarya</taxon>
        <taxon>Ascomycota</taxon>
        <taxon>Pezizomycotina</taxon>
        <taxon>Dothideomycetes</taxon>
        <taxon>Dothideomycetidae</taxon>
        <taxon>Mycosphaerellales</taxon>
        <taxon>Teratosphaeriaceae</taxon>
        <taxon>Neohortaea</taxon>
    </lineage>
</organism>
<dbReference type="AlphaFoldDB" id="A0A6A6PGN3"/>
<sequence>MTRKRRGTLQSHQPPTKRKRHESSFGIPEHVEDYDDLGTPPPRSNTVIATRNFHKLSATLMNDINSHKHASYFANPVRDRDAPGYSEIIKQPQNLKGIRAAISAGTRAIAAAATAGESPSVAETPGRNTYPATGEATLELERSEDVEPPKAIVNAGQLEKEVMRMFANAVMFNPGQDGLVGFTREMMEDVEAKIREWRGEAGGNGGGGEEEEVEEESGKGKRRRMA</sequence>
<name>A0A6A6PGN3_9PEZI</name>
<dbReference type="GeneID" id="54472746"/>
<dbReference type="GO" id="GO:0006325">
    <property type="term" value="P:chromatin organization"/>
    <property type="evidence" value="ECO:0007669"/>
    <property type="project" value="UniProtKB-ARBA"/>
</dbReference>